<keyword evidence="10" id="KW-1185">Reference proteome</keyword>
<evidence type="ECO:0000259" key="8">
    <source>
        <dbReference type="PROSITE" id="PS52029"/>
    </source>
</evidence>
<evidence type="ECO:0000313" key="9">
    <source>
        <dbReference type="EMBL" id="GAA1978879.1"/>
    </source>
</evidence>
<keyword evidence="2" id="KW-0808">Transferase</keyword>
<evidence type="ECO:0000256" key="7">
    <source>
        <dbReference type="PROSITE-ProRule" id="PRU01373"/>
    </source>
</evidence>
<dbReference type="InterPro" id="IPR005490">
    <property type="entry name" value="LD_TPept_cat_dom"/>
</dbReference>
<reference evidence="9 10" key="1">
    <citation type="journal article" date="2019" name="Int. J. Syst. Evol. Microbiol.">
        <title>The Global Catalogue of Microorganisms (GCM) 10K type strain sequencing project: providing services to taxonomists for standard genome sequencing and annotation.</title>
        <authorList>
            <consortium name="The Broad Institute Genomics Platform"/>
            <consortium name="The Broad Institute Genome Sequencing Center for Infectious Disease"/>
            <person name="Wu L."/>
            <person name="Ma J."/>
        </authorList>
    </citation>
    <scope>NUCLEOTIDE SEQUENCE [LARGE SCALE GENOMIC DNA]</scope>
    <source>
        <strain evidence="9 10">JCM 16013</strain>
    </source>
</reference>
<dbReference type="Gene3D" id="2.60.40.3710">
    <property type="match status" value="1"/>
</dbReference>
<feature type="active site" description="Nucleophile" evidence="7">
    <location>
        <position position="190"/>
    </location>
</feature>
<keyword evidence="4 7" id="KW-0573">Peptidoglycan synthesis</keyword>
<evidence type="ECO:0000256" key="5">
    <source>
        <dbReference type="ARBA" id="ARBA00023315"/>
    </source>
</evidence>
<dbReference type="InterPro" id="IPR050979">
    <property type="entry name" value="LD-transpeptidase"/>
</dbReference>
<organism evidence="9 10">
    <name type="scientific">Catenulispora subtropica</name>
    <dbReference type="NCBI Taxonomy" id="450798"/>
    <lineage>
        <taxon>Bacteria</taxon>
        <taxon>Bacillati</taxon>
        <taxon>Actinomycetota</taxon>
        <taxon>Actinomycetes</taxon>
        <taxon>Catenulisporales</taxon>
        <taxon>Catenulisporaceae</taxon>
        <taxon>Catenulispora</taxon>
    </lineage>
</organism>
<dbReference type="SUPFAM" id="SSF141523">
    <property type="entry name" value="L,D-transpeptidase catalytic domain-like"/>
    <property type="match status" value="1"/>
</dbReference>
<feature type="domain" description="L,D-TPase catalytic" evidence="8">
    <location>
        <begin position="88"/>
        <end position="214"/>
    </location>
</feature>
<dbReference type="InterPro" id="IPR038063">
    <property type="entry name" value="Transpep_catalytic_dom"/>
</dbReference>
<feature type="active site" description="Proton donor/acceptor" evidence="7">
    <location>
        <position position="173"/>
    </location>
</feature>
<dbReference type="PANTHER" id="PTHR30582">
    <property type="entry name" value="L,D-TRANSPEPTIDASE"/>
    <property type="match status" value="1"/>
</dbReference>
<dbReference type="CDD" id="cd16913">
    <property type="entry name" value="YkuD_like"/>
    <property type="match status" value="1"/>
</dbReference>
<evidence type="ECO:0000256" key="4">
    <source>
        <dbReference type="ARBA" id="ARBA00022984"/>
    </source>
</evidence>
<dbReference type="EMBL" id="BAAAQM010000025">
    <property type="protein sequence ID" value="GAA1978879.1"/>
    <property type="molecule type" value="Genomic_DNA"/>
</dbReference>
<sequence>MTPDNGSKVGVAMPVRVNFGSAVASTNRAAIERAMKVTTTPHVDGAWSWVDSTTVDFRPQGFWPAGTKVSVQFGSTSRTLDFSIGDDHEIVVDATTHMMSVYENGTLIKKLASGTGEPGDATYGGTMAIMDMVPHIEMTSCAIGLQCTKGGPGWYDLQTYHDLQLTDSGTFIHSAWWDNSLGKANISHGCVHLSEADAAYLWNIVQVGDPVTINGTNHKVSQSNGYADYTLSWSQWLSNSAAGVQVF</sequence>
<evidence type="ECO:0000256" key="3">
    <source>
        <dbReference type="ARBA" id="ARBA00022960"/>
    </source>
</evidence>
<dbReference type="PROSITE" id="PS52029">
    <property type="entry name" value="LD_TPASE"/>
    <property type="match status" value="1"/>
</dbReference>
<evidence type="ECO:0000256" key="2">
    <source>
        <dbReference type="ARBA" id="ARBA00022679"/>
    </source>
</evidence>
<name>A0ABN2S2E1_9ACTN</name>
<protein>
    <recommendedName>
        <fullName evidence="8">L,D-TPase catalytic domain-containing protein</fullName>
    </recommendedName>
</protein>
<accession>A0ABN2S2E1</accession>
<dbReference type="Pfam" id="PF03734">
    <property type="entry name" value="YkuD"/>
    <property type="match status" value="1"/>
</dbReference>
<evidence type="ECO:0000313" key="10">
    <source>
        <dbReference type="Proteomes" id="UP001499854"/>
    </source>
</evidence>
<dbReference type="Gene3D" id="2.40.440.10">
    <property type="entry name" value="L,D-transpeptidase catalytic domain-like"/>
    <property type="match status" value="1"/>
</dbReference>
<dbReference type="PANTHER" id="PTHR30582:SF2">
    <property type="entry name" value="L,D-TRANSPEPTIDASE YCIB-RELATED"/>
    <property type="match status" value="1"/>
</dbReference>
<evidence type="ECO:0000256" key="6">
    <source>
        <dbReference type="ARBA" id="ARBA00023316"/>
    </source>
</evidence>
<dbReference type="InterPro" id="IPR041280">
    <property type="entry name" value="Big_10"/>
</dbReference>
<dbReference type="Proteomes" id="UP001499854">
    <property type="component" value="Unassembled WGS sequence"/>
</dbReference>
<keyword evidence="6 7" id="KW-0961">Cell wall biogenesis/degradation</keyword>
<comment type="pathway">
    <text evidence="1 7">Cell wall biogenesis; peptidoglycan biosynthesis.</text>
</comment>
<dbReference type="Pfam" id="PF17964">
    <property type="entry name" value="Big_10"/>
    <property type="match status" value="1"/>
</dbReference>
<proteinExistence type="predicted"/>
<comment type="caution">
    <text evidence="9">The sequence shown here is derived from an EMBL/GenBank/DDBJ whole genome shotgun (WGS) entry which is preliminary data.</text>
</comment>
<gene>
    <name evidence="9" type="ORF">GCM10009838_44750</name>
</gene>
<keyword evidence="3 7" id="KW-0133">Cell shape</keyword>
<evidence type="ECO:0000256" key="1">
    <source>
        <dbReference type="ARBA" id="ARBA00004752"/>
    </source>
</evidence>
<dbReference type="RefSeq" id="WP_344659037.1">
    <property type="nucleotide sequence ID" value="NZ_BAAAQM010000025.1"/>
</dbReference>
<keyword evidence="5" id="KW-0012">Acyltransferase</keyword>